<evidence type="ECO:0000313" key="1">
    <source>
        <dbReference type="EMBL" id="KZV93205.1"/>
    </source>
</evidence>
<organism evidence="1 2">
    <name type="scientific">Exidia glandulosa HHB12029</name>
    <dbReference type="NCBI Taxonomy" id="1314781"/>
    <lineage>
        <taxon>Eukaryota</taxon>
        <taxon>Fungi</taxon>
        <taxon>Dikarya</taxon>
        <taxon>Basidiomycota</taxon>
        <taxon>Agaricomycotina</taxon>
        <taxon>Agaricomycetes</taxon>
        <taxon>Auriculariales</taxon>
        <taxon>Exidiaceae</taxon>
        <taxon>Exidia</taxon>
    </lineage>
</organism>
<sequence length="70" mass="7756">MYLGSRAASRRCTMFSFLRLFFHAQSPCSRWSEHISDPSPAGGRGDACSKTPLGRLPYRGRIRGLISALP</sequence>
<dbReference type="Proteomes" id="UP000077266">
    <property type="component" value="Unassembled WGS sequence"/>
</dbReference>
<proteinExistence type="predicted"/>
<name>A0A165ICC5_EXIGL</name>
<reference evidence="1 2" key="1">
    <citation type="journal article" date="2016" name="Mol. Biol. Evol.">
        <title>Comparative Genomics of Early-Diverging Mushroom-Forming Fungi Provides Insights into the Origins of Lignocellulose Decay Capabilities.</title>
        <authorList>
            <person name="Nagy L.G."/>
            <person name="Riley R."/>
            <person name="Tritt A."/>
            <person name="Adam C."/>
            <person name="Daum C."/>
            <person name="Floudas D."/>
            <person name="Sun H."/>
            <person name="Yadav J.S."/>
            <person name="Pangilinan J."/>
            <person name="Larsson K.H."/>
            <person name="Matsuura K."/>
            <person name="Barry K."/>
            <person name="Labutti K."/>
            <person name="Kuo R."/>
            <person name="Ohm R.A."/>
            <person name="Bhattacharya S.S."/>
            <person name="Shirouzu T."/>
            <person name="Yoshinaga Y."/>
            <person name="Martin F.M."/>
            <person name="Grigoriev I.V."/>
            <person name="Hibbett D.S."/>
        </authorList>
    </citation>
    <scope>NUCLEOTIDE SEQUENCE [LARGE SCALE GENOMIC DNA]</scope>
    <source>
        <strain evidence="1 2">HHB12029</strain>
    </source>
</reference>
<evidence type="ECO:0000313" key="2">
    <source>
        <dbReference type="Proteomes" id="UP000077266"/>
    </source>
</evidence>
<accession>A0A165ICC5</accession>
<dbReference type="InParanoid" id="A0A165ICC5"/>
<dbReference type="EMBL" id="KV425993">
    <property type="protein sequence ID" value="KZV93205.1"/>
    <property type="molecule type" value="Genomic_DNA"/>
</dbReference>
<keyword evidence="2" id="KW-1185">Reference proteome</keyword>
<gene>
    <name evidence="1" type="ORF">EXIGLDRAFT_52236</name>
</gene>
<dbReference type="AlphaFoldDB" id="A0A165ICC5"/>
<protein>
    <submittedName>
        <fullName evidence="1">Uncharacterized protein</fullName>
    </submittedName>
</protein>